<dbReference type="InterPro" id="IPR029068">
    <property type="entry name" value="Glyas_Bleomycin-R_OHBP_Dase"/>
</dbReference>
<keyword evidence="3" id="KW-1185">Reference proteome</keyword>
<proteinExistence type="predicted"/>
<feature type="domain" description="VOC" evidence="1">
    <location>
        <begin position="9"/>
        <end position="125"/>
    </location>
</feature>
<dbReference type="Proteomes" id="UP001595443">
    <property type="component" value="Unassembled WGS sequence"/>
</dbReference>
<dbReference type="EMBL" id="JBHRSK010000010">
    <property type="protein sequence ID" value="MFC2969076.1"/>
    <property type="molecule type" value="Genomic_DNA"/>
</dbReference>
<dbReference type="PANTHER" id="PTHR43279">
    <property type="entry name" value="CATECHOL-2,3-DIOXYGENASE"/>
    <property type="match status" value="1"/>
</dbReference>
<protein>
    <submittedName>
        <fullName evidence="2">VOC family protein</fullName>
    </submittedName>
</protein>
<reference evidence="3" key="1">
    <citation type="journal article" date="2019" name="Int. J. Syst. Evol. Microbiol.">
        <title>The Global Catalogue of Microorganisms (GCM) 10K type strain sequencing project: providing services to taxonomists for standard genome sequencing and annotation.</title>
        <authorList>
            <consortium name="The Broad Institute Genomics Platform"/>
            <consortium name="The Broad Institute Genome Sequencing Center for Infectious Disease"/>
            <person name="Wu L."/>
            <person name="Ma J."/>
        </authorList>
    </citation>
    <scope>NUCLEOTIDE SEQUENCE [LARGE SCALE GENOMIC DNA]</scope>
    <source>
        <strain evidence="3">KCTC 62192</strain>
    </source>
</reference>
<dbReference type="RefSeq" id="WP_377833783.1">
    <property type="nucleotide sequence ID" value="NZ_JBHRSK010000010.1"/>
</dbReference>
<comment type="caution">
    <text evidence="2">The sequence shown here is derived from an EMBL/GenBank/DDBJ whole genome shotgun (WGS) entry which is preliminary data.</text>
</comment>
<name>A0ABV7AI82_9RHOB</name>
<sequence length="269" mass="28331">MAPNDAPLTVARIALTVNDLDKVADFYAGTIGLTPLRRDGETALLGAGERPLIELRRDPAARQRDPREAGLFHTAFLLLGDADLGRWLRALAENRTPIQGASDHGVSKAVYLADPEGNGIEVYADRAPADWPRKGDGLAMGTEPLDLPGLIAGIESRWTGAPEGTVIGHVHLQVGALDAAEAFWTGRLGLDVTQHYPGAGFFSSGGYHHHVGTNVWNSRGAPIRADAATGLAEVTLAAAAGHRAKIGVAEGETLRDPWNIPVTVVAQAA</sequence>
<dbReference type="Gene3D" id="3.10.180.10">
    <property type="entry name" value="2,3-Dihydroxybiphenyl 1,2-Dioxygenase, domain 1"/>
    <property type="match status" value="2"/>
</dbReference>
<dbReference type="InterPro" id="IPR037523">
    <property type="entry name" value="VOC_core"/>
</dbReference>
<dbReference type="PROSITE" id="PS51819">
    <property type="entry name" value="VOC"/>
    <property type="match status" value="1"/>
</dbReference>
<evidence type="ECO:0000259" key="1">
    <source>
        <dbReference type="PROSITE" id="PS51819"/>
    </source>
</evidence>
<evidence type="ECO:0000313" key="2">
    <source>
        <dbReference type="EMBL" id="MFC2969076.1"/>
    </source>
</evidence>
<accession>A0ABV7AI82</accession>
<organism evidence="2 3">
    <name type="scientific">Acidimangrovimonas pyrenivorans</name>
    <dbReference type="NCBI Taxonomy" id="2030798"/>
    <lineage>
        <taxon>Bacteria</taxon>
        <taxon>Pseudomonadati</taxon>
        <taxon>Pseudomonadota</taxon>
        <taxon>Alphaproteobacteria</taxon>
        <taxon>Rhodobacterales</taxon>
        <taxon>Paracoccaceae</taxon>
        <taxon>Acidimangrovimonas</taxon>
    </lineage>
</organism>
<dbReference type="InterPro" id="IPR004360">
    <property type="entry name" value="Glyas_Fos-R_dOase_dom"/>
</dbReference>
<evidence type="ECO:0000313" key="3">
    <source>
        <dbReference type="Proteomes" id="UP001595443"/>
    </source>
</evidence>
<dbReference type="Pfam" id="PF00903">
    <property type="entry name" value="Glyoxalase"/>
    <property type="match status" value="2"/>
</dbReference>
<gene>
    <name evidence="2" type="ORF">ACFOES_13300</name>
</gene>
<dbReference type="PANTHER" id="PTHR43279:SF1">
    <property type="entry name" value="CATECHOL-2,3-DIOXYGENASE"/>
    <property type="match status" value="1"/>
</dbReference>
<dbReference type="SUPFAM" id="SSF54593">
    <property type="entry name" value="Glyoxalase/Bleomycin resistance protein/Dihydroxybiphenyl dioxygenase"/>
    <property type="match status" value="2"/>
</dbReference>